<accession>A0A9X3E2V8</accession>
<evidence type="ECO:0000313" key="2">
    <source>
        <dbReference type="Proteomes" id="UP001144805"/>
    </source>
</evidence>
<dbReference type="EMBL" id="JAPKNK010000003">
    <property type="protein sequence ID" value="MCX5569647.1"/>
    <property type="molecule type" value="Genomic_DNA"/>
</dbReference>
<protein>
    <submittedName>
        <fullName evidence="1">Uncharacterized protein</fullName>
    </submittedName>
</protein>
<name>A0A9X3E2V8_9HYPH</name>
<sequence>MCNACGFLCCAWDLFSGCGCDWCDEPDCRAEEEFDDDDDGYECRHIAPRVFICDAPALEQEGR</sequence>
<dbReference type="Proteomes" id="UP001144805">
    <property type="component" value="Unassembled WGS sequence"/>
</dbReference>
<gene>
    <name evidence="1" type="ORF">OSH07_10630</name>
</gene>
<keyword evidence="2" id="KW-1185">Reference proteome</keyword>
<comment type="caution">
    <text evidence="1">The sequence shown here is derived from an EMBL/GenBank/DDBJ whole genome shotgun (WGS) entry which is preliminary data.</text>
</comment>
<organism evidence="1 2">
    <name type="scientific">Kaistia nematophila</name>
    <dbReference type="NCBI Taxonomy" id="2994654"/>
    <lineage>
        <taxon>Bacteria</taxon>
        <taxon>Pseudomonadati</taxon>
        <taxon>Pseudomonadota</taxon>
        <taxon>Alphaproteobacteria</taxon>
        <taxon>Hyphomicrobiales</taxon>
        <taxon>Kaistiaceae</taxon>
        <taxon>Kaistia</taxon>
    </lineage>
</organism>
<dbReference type="AlphaFoldDB" id="A0A9X3E2V8"/>
<dbReference type="RefSeq" id="WP_266338607.1">
    <property type="nucleotide sequence ID" value="NZ_JAPKNK010000003.1"/>
</dbReference>
<proteinExistence type="predicted"/>
<reference evidence="1" key="1">
    <citation type="submission" date="2022-11" db="EMBL/GenBank/DDBJ databases">
        <title>Biodiversity and phylogenetic relationships of bacteria.</title>
        <authorList>
            <person name="Machado R.A.R."/>
            <person name="Bhat A."/>
            <person name="Loulou A."/>
            <person name="Kallel S."/>
        </authorList>
    </citation>
    <scope>NUCLEOTIDE SEQUENCE</scope>
    <source>
        <strain evidence="1">K-TC2</strain>
    </source>
</reference>
<evidence type="ECO:0000313" key="1">
    <source>
        <dbReference type="EMBL" id="MCX5569647.1"/>
    </source>
</evidence>